<keyword evidence="3" id="KW-1185">Reference proteome</keyword>
<dbReference type="Gramene" id="PNW73600">
    <property type="protein sequence ID" value="PNW73600"/>
    <property type="gene ID" value="CHLRE_13g565311v5"/>
</dbReference>
<proteinExistence type="predicted"/>
<dbReference type="PaxDb" id="3055-EDP08681"/>
<sequence>MERPIPEAPAAFGTPAKGEGEELQELGEEEESDGGSDEDDDLPIGQLLERALESSDSKSDAE</sequence>
<feature type="region of interest" description="Disordered" evidence="1">
    <location>
        <begin position="1"/>
        <end position="44"/>
    </location>
</feature>
<reference evidence="2 3" key="1">
    <citation type="journal article" date="2007" name="Science">
        <title>The Chlamydomonas genome reveals the evolution of key animal and plant functions.</title>
        <authorList>
            <person name="Merchant S.S."/>
            <person name="Prochnik S.E."/>
            <person name="Vallon O."/>
            <person name="Harris E.H."/>
            <person name="Karpowicz S.J."/>
            <person name="Witman G.B."/>
            <person name="Terry A."/>
            <person name="Salamov A."/>
            <person name="Fritz-Laylin L.K."/>
            <person name="Marechal-Drouard L."/>
            <person name="Marshall W.F."/>
            <person name="Qu L.H."/>
            <person name="Nelson D.R."/>
            <person name="Sanderfoot A.A."/>
            <person name="Spalding M.H."/>
            <person name="Kapitonov V.V."/>
            <person name="Ren Q."/>
            <person name="Ferris P."/>
            <person name="Lindquist E."/>
            <person name="Shapiro H."/>
            <person name="Lucas S.M."/>
            <person name="Grimwood J."/>
            <person name="Schmutz J."/>
            <person name="Cardol P."/>
            <person name="Cerutti H."/>
            <person name="Chanfreau G."/>
            <person name="Chen C.L."/>
            <person name="Cognat V."/>
            <person name="Croft M.T."/>
            <person name="Dent R."/>
            <person name="Dutcher S."/>
            <person name="Fernandez E."/>
            <person name="Fukuzawa H."/>
            <person name="Gonzalez-Ballester D."/>
            <person name="Gonzalez-Halphen D."/>
            <person name="Hallmann A."/>
            <person name="Hanikenne M."/>
            <person name="Hippler M."/>
            <person name="Inwood W."/>
            <person name="Jabbari K."/>
            <person name="Kalanon M."/>
            <person name="Kuras R."/>
            <person name="Lefebvre P.A."/>
            <person name="Lemaire S.D."/>
            <person name="Lobanov A.V."/>
            <person name="Lohr M."/>
            <person name="Manuell A."/>
            <person name="Meier I."/>
            <person name="Mets L."/>
            <person name="Mittag M."/>
            <person name="Mittelmeier T."/>
            <person name="Moroney J.V."/>
            <person name="Moseley J."/>
            <person name="Napoli C."/>
            <person name="Nedelcu A.M."/>
            <person name="Niyogi K."/>
            <person name="Novoselov S.V."/>
            <person name="Paulsen I.T."/>
            <person name="Pazour G."/>
            <person name="Purton S."/>
            <person name="Ral J.P."/>
            <person name="Riano-Pachon D.M."/>
            <person name="Riekhof W."/>
            <person name="Rymarquis L."/>
            <person name="Schroda M."/>
            <person name="Stern D."/>
            <person name="Umen J."/>
            <person name="Willows R."/>
            <person name="Wilson N."/>
            <person name="Zimmer S.L."/>
            <person name="Allmer J."/>
            <person name="Balk J."/>
            <person name="Bisova K."/>
            <person name="Chen C.J."/>
            <person name="Elias M."/>
            <person name="Gendler K."/>
            <person name="Hauser C."/>
            <person name="Lamb M.R."/>
            <person name="Ledford H."/>
            <person name="Long J.C."/>
            <person name="Minagawa J."/>
            <person name="Page M.D."/>
            <person name="Pan J."/>
            <person name="Pootakham W."/>
            <person name="Roje S."/>
            <person name="Rose A."/>
            <person name="Stahlberg E."/>
            <person name="Terauchi A.M."/>
            <person name="Yang P."/>
            <person name="Ball S."/>
            <person name="Bowler C."/>
            <person name="Dieckmann C.L."/>
            <person name="Gladyshev V.N."/>
            <person name="Green P."/>
            <person name="Jorgensen R."/>
            <person name="Mayfield S."/>
            <person name="Mueller-Roeber B."/>
            <person name="Rajamani S."/>
            <person name="Sayre R.T."/>
            <person name="Brokstein P."/>
            <person name="Dubchak I."/>
            <person name="Goodstein D."/>
            <person name="Hornick L."/>
            <person name="Huang Y.W."/>
            <person name="Jhaveri J."/>
            <person name="Luo Y."/>
            <person name="Martinez D."/>
            <person name="Ngau W.C."/>
            <person name="Otillar B."/>
            <person name="Poliakov A."/>
            <person name="Porter A."/>
            <person name="Szajkowski L."/>
            <person name="Werner G."/>
            <person name="Zhou K."/>
            <person name="Grigoriev I.V."/>
            <person name="Rokhsar D.S."/>
            <person name="Grossman A.R."/>
        </authorList>
    </citation>
    <scope>NUCLEOTIDE SEQUENCE [LARGE SCALE GENOMIC DNA]</scope>
    <source>
        <strain evidence="3">CC-503</strain>
    </source>
</reference>
<dbReference type="Proteomes" id="UP000006906">
    <property type="component" value="Chromosome 13"/>
</dbReference>
<dbReference type="HOGENOM" id="CLU_2907269_0_0_1"/>
<organism evidence="2 3">
    <name type="scientific">Chlamydomonas reinhardtii</name>
    <name type="common">Chlamydomonas smithii</name>
    <dbReference type="NCBI Taxonomy" id="3055"/>
    <lineage>
        <taxon>Eukaryota</taxon>
        <taxon>Viridiplantae</taxon>
        <taxon>Chlorophyta</taxon>
        <taxon>core chlorophytes</taxon>
        <taxon>Chlorophyceae</taxon>
        <taxon>CS clade</taxon>
        <taxon>Chlamydomonadales</taxon>
        <taxon>Chlamydomonadaceae</taxon>
        <taxon>Chlamydomonas</taxon>
    </lineage>
</organism>
<dbReference type="KEGG" id="cre:CHLRE_13g565311v5"/>
<dbReference type="AlphaFoldDB" id="A8HRM5"/>
<dbReference type="RefSeq" id="XP_001693427.1">
    <property type="nucleotide sequence ID" value="XM_001693375.2"/>
</dbReference>
<dbReference type="GeneID" id="5719037"/>
<gene>
    <name evidence="2" type="ORF">CHLRE_13g565311v5</name>
</gene>
<feature type="compositionally biased region" description="Acidic residues" evidence="1">
    <location>
        <begin position="21"/>
        <end position="42"/>
    </location>
</feature>
<dbReference type="EMBL" id="CM008974">
    <property type="protein sequence ID" value="PNW73600.1"/>
    <property type="molecule type" value="Genomic_DNA"/>
</dbReference>
<accession>A8HRM5</accession>
<evidence type="ECO:0000313" key="2">
    <source>
        <dbReference type="EMBL" id="PNW73600.1"/>
    </source>
</evidence>
<evidence type="ECO:0000313" key="3">
    <source>
        <dbReference type="Proteomes" id="UP000006906"/>
    </source>
</evidence>
<evidence type="ECO:0000256" key="1">
    <source>
        <dbReference type="SAM" id="MobiDB-lite"/>
    </source>
</evidence>
<name>A8HRM5_CHLRE</name>
<dbReference type="InParanoid" id="A8HRM5"/>
<protein>
    <submittedName>
        <fullName evidence="2">Uncharacterized protein</fullName>
    </submittedName>
</protein>